<gene>
    <name evidence="2" type="ORF">KIKIMORA_02720</name>
</gene>
<organism evidence="2 3">
    <name type="scientific">Brevundimonas phage vB_BpoS-Kikimora</name>
    <dbReference type="NCBI Taxonomy" id="2948601"/>
    <lineage>
        <taxon>Viruses</taxon>
        <taxon>Duplodnaviria</taxon>
        <taxon>Heunggongvirae</taxon>
        <taxon>Uroviricota</taxon>
        <taxon>Caudoviricetes</taxon>
        <taxon>Jeanschmidtviridae</taxon>
        <taxon>Kikimoravirus</taxon>
        <taxon>Kikimoravirus kikimora</taxon>
    </lineage>
</organism>
<protein>
    <submittedName>
        <fullName evidence="2">Uncharacterized protein</fullName>
    </submittedName>
</protein>
<keyword evidence="3" id="KW-1185">Reference proteome</keyword>
<evidence type="ECO:0000256" key="1">
    <source>
        <dbReference type="SAM" id="MobiDB-lite"/>
    </source>
</evidence>
<name>A0A9E7MS61_9CAUD</name>
<dbReference type="Proteomes" id="UP001056576">
    <property type="component" value="Segment"/>
</dbReference>
<accession>A0A9E7MS61</accession>
<sequence>MIDWDTLLNGAPETEAEPPRLQPGKTLEAQYGPLIKAGLVRVVRKKGRPPKVIFLTPK</sequence>
<evidence type="ECO:0000313" key="3">
    <source>
        <dbReference type="Proteomes" id="UP001056576"/>
    </source>
</evidence>
<feature type="region of interest" description="Disordered" evidence="1">
    <location>
        <begin position="1"/>
        <end position="25"/>
    </location>
</feature>
<reference evidence="2 3" key="1">
    <citation type="submission" date="2022-05" db="EMBL/GenBank/DDBJ databases">
        <authorList>
            <person name="Friedrich I."/>
            <person name="Poehlein A."/>
            <person name="Schneider D."/>
            <person name="Hertel R."/>
            <person name="Daniel R."/>
        </authorList>
    </citation>
    <scope>NUCLEOTIDE SEQUENCE [LARGE SCALE GENOMIC DNA]</scope>
</reference>
<dbReference type="EMBL" id="ON529857">
    <property type="protein sequence ID" value="USN15418.1"/>
    <property type="molecule type" value="Genomic_DNA"/>
</dbReference>
<evidence type="ECO:0000313" key="2">
    <source>
        <dbReference type="EMBL" id="USN15418.1"/>
    </source>
</evidence>
<proteinExistence type="predicted"/>